<gene>
    <name evidence="2" type="ORF">bhn_I1023</name>
</gene>
<name>A0A1D9P0D6_9FIRM</name>
<evidence type="ECO:0000256" key="1">
    <source>
        <dbReference type="SAM" id="Phobius"/>
    </source>
</evidence>
<dbReference type="OrthoDB" id="2005433at2"/>
<dbReference type="EMBL" id="CP017831">
    <property type="protein sequence ID" value="AOZ96057.1"/>
    <property type="molecule type" value="Genomic_DNA"/>
</dbReference>
<protein>
    <submittedName>
        <fullName evidence="2">Uncharacterized protein</fullName>
    </submittedName>
</protein>
<evidence type="ECO:0000313" key="3">
    <source>
        <dbReference type="Proteomes" id="UP000179284"/>
    </source>
</evidence>
<sequence length="148" mass="16739">MSKNNRKKVNKKKKKYDPNGAFGRFMLAMIILGIVILLFINVALPIVKEKFKKAAAEKTVDILSENIEKIAGDSPEAQKLTETLENMSEEDRETVTEIVAEHMDTETVSEVMEYVTDGDQQGLIEYASENLSPEEVMELMEIYGKYAD</sequence>
<feature type="transmembrane region" description="Helical" evidence="1">
    <location>
        <begin position="21"/>
        <end position="44"/>
    </location>
</feature>
<keyword evidence="1" id="KW-1133">Transmembrane helix</keyword>
<dbReference type="Proteomes" id="UP000179284">
    <property type="component" value="Chromosome I"/>
</dbReference>
<dbReference type="RefSeq" id="WP_071175778.1">
    <property type="nucleotide sequence ID" value="NZ_CP017831.1"/>
</dbReference>
<evidence type="ECO:0000313" key="2">
    <source>
        <dbReference type="EMBL" id="AOZ96057.1"/>
    </source>
</evidence>
<keyword evidence="3" id="KW-1185">Reference proteome</keyword>
<reference evidence="3" key="1">
    <citation type="submission" date="2016-10" db="EMBL/GenBank/DDBJ databases">
        <title>The complete genome sequence of the rumen bacterium Butyrivibrio hungatei MB2003.</title>
        <authorList>
            <person name="Palevich N."/>
            <person name="Kelly W.J."/>
            <person name="Leahy S.C."/>
            <person name="Altermann E."/>
            <person name="Rakonjac J."/>
            <person name="Attwood G.T."/>
        </authorList>
    </citation>
    <scope>NUCLEOTIDE SEQUENCE [LARGE SCALE GENOMIC DNA]</scope>
    <source>
        <strain evidence="3">MB2003</strain>
    </source>
</reference>
<dbReference type="KEGG" id="bhu:bhn_I1023"/>
<keyword evidence="1" id="KW-0812">Transmembrane</keyword>
<keyword evidence="1" id="KW-0472">Membrane</keyword>
<organism evidence="2 3">
    <name type="scientific">Butyrivibrio hungatei</name>
    <dbReference type="NCBI Taxonomy" id="185008"/>
    <lineage>
        <taxon>Bacteria</taxon>
        <taxon>Bacillati</taxon>
        <taxon>Bacillota</taxon>
        <taxon>Clostridia</taxon>
        <taxon>Lachnospirales</taxon>
        <taxon>Lachnospiraceae</taxon>
        <taxon>Butyrivibrio</taxon>
    </lineage>
</organism>
<dbReference type="AlphaFoldDB" id="A0A1D9P0D6"/>
<accession>A0A1D9P0D6</accession>
<proteinExistence type="predicted"/>